<protein>
    <submittedName>
        <fullName evidence="1">Uncharacterized protein</fullName>
    </submittedName>
</protein>
<accession>A0A6M0SKF5</accession>
<sequence length="89" mass="10473">MRFSNIIYFCDCYLIMLDYEEELADIIGDFAKKETNEKIIHLKNECGEILDLDNIMKVEETKKIIINCADLDIEVDEMLEILECVYTNL</sequence>
<evidence type="ECO:0000313" key="1">
    <source>
        <dbReference type="EMBL" id="NFA41508.1"/>
    </source>
</evidence>
<dbReference type="EMBL" id="SGKU01000004">
    <property type="protein sequence ID" value="NFA41508.1"/>
    <property type="molecule type" value="Genomic_DNA"/>
</dbReference>
<dbReference type="Proteomes" id="UP000472355">
    <property type="component" value="Unassembled WGS sequence"/>
</dbReference>
<dbReference type="AlphaFoldDB" id="A0A6M0SKF5"/>
<reference evidence="1 2" key="1">
    <citation type="submission" date="2019-02" db="EMBL/GenBank/DDBJ databases">
        <title>Genome sequencing of Clostridium botulinum clinical isolates.</title>
        <authorList>
            <person name="Brunt J."/>
            <person name="Van Vliet A.H.M."/>
            <person name="Stringer S.C."/>
            <person name="Grant K.A."/>
            <person name="Carter A.C."/>
            <person name="Peck M.W."/>
        </authorList>
    </citation>
    <scope>NUCLEOTIDE SEQUENCE [LARGE SCALE GENOMIC DNA]</scope>
    <source>
        <strain evidence="1 2">H113700579</strain>
    </source>
</reference>
<proteinExistence type="predicted"/>
<name>A0A6M0SKF5_CLOBO</name>
<evidence type="ECO:0000313" key="2">
    <source>
        <dbReference type="Proteomes" id="UP000472355"/>
    </source>
</evidence>
<comment type="caution">
    <text evidence="1">The sequence shown here is derived from an EMBL/GenBank/DDBJ whole genome shotgun (WGS) entry which is preliminary data.</text>
</comment>
<gene>
    <name evidence="1" type="ORF">EXM65_02660</name>
</gene>
<organism evidence="1 2">
    <name type="scientific">Clostridium botulinum</name>
    <dbReference type="NCBI Taxonomy" id="1491"/>
    <lineage>
        <taxon>Bacteria</taxon>
        <taxon>Bacillati</taxon>
        <taxon>Bacillota</taxon>
        <taxon>Clostridia</taxon>
        <taxon>Eubacteriales</taxon>
        <taxon>Clostridiaceae</taxon>
        <taxon>Clostridium</taxon>
    </lineage>
</organism>